<dbReference type="Proteomes" id="UP000298493">
    <property type="component" value="Unassembled WGS sequence"/>
</dbReference>
<organism evidence="6 7">
    <name type="scientific">Venturia nashicola</name>
    <dbReference type="NCBI Taxonomy" id="86259"/>
    <lineage>
        <taxon>Eukaryota</taxon>
        <taxon>Fungi</taxon>
        <taxon>Dikarya</taxon>
        <taxon>Ascomycota</taxon>
        <taxon>Pezizomycotina</taxon>
        <taxon>Dothideomycetes</taxon>
        <taxon>Pleosporomycetidae</taxon>
        <taxon>Venturiales</taxon>
        <taxon>Venturiaceae</taxon>
        <taxon>Venturia</taxon>
    </lineage>
</organism>
<sequence>MVAMKLYSLRPMGNAPKPTDPGLERMFRIEMKKDEMVAENLIQGESILLECPDTNAGGVGTVYQAQDTSKSTGKPTIKIYDPLKKCFGLTMEDKCTISKFNGKIRRASKIVVTDVSTSDNPVVEEIRHALEYWVGSALGHIPYICPGYAFDVRPRLGSIVFRTRRYKILEIVEDRSNATETDGTSTYIPYEFDPSQGEIEISGSSVPIAAKKEVRVELEILNLKGLDRQLERLREHVESINHLLDGRFKQESLMLPSPILLHGSTGVGKTAVLHSLKKANWSKVVQVDTSQVEITRKKFTEALSSQPSLVILDDLETIAGRDSDSGPFVKELSKQIRNLSGSRVQVVAATKQRLEIGQNLLGVFAKCTIELSIPTRVSRVEILKDLVPTRTSEELRTFVASRTNAFTAEDLATLCDRASRCAFTRCGGMIGWLSTESSTPLQITREDFDQALRTVHPTTMAELYIEVPEVRWSDIAGSTEVKKTLQRAVELPLKRPDLVKSLNLRTHSGILMYGPPGCSKTLTAKALATESGLNFIAVQGPALVSKYVGETEQKIRDIFRKAREAAPSVIFFDEIDSIAPNRGSGHEGLNTVATLLNEMDGVEAVTKVLVLAATNRPEAIDPALLRPGRLGATIFVGPPDKQAIKEILKMHTDKMKKADDLGLEDISQRMIEDEKICYSGADVADLCHTAANNRAGEALEKNENDSDALLRKSDLEAALLVAKPSLIRESVETLRSWTIAGVNKVG</sequence>
<dbReference type="SMART" id="SM00382">
    <property type="entry name" value="AAA"/>
    <property type="match status" value="2"/>
</dbReference>
<evidence type="ECO:0000256" key="2">
    <source>
        <dbReference type="ARBA" id="ARBA00022741"/>
    </source>
</evidence>
<reference evidence="6 7" key="1">
    <citation type="submission" date="2019-04" db="EMBL/GenBank/DDBJ databases">
        <title>High contiguity whole genome sequence and gene annotation resource for two Venturia nashicola isolates.</title>
        <authorList>
            <person name="Prokchorchik M."/>
            <person name="Won K."/>
            <person name="Lee Y."/>
            <person name="Choi E.D."/>
            <person name="Segonzac C."/>
            <person name="Sohn K.H."/>
        </authorList>
    </citation>
    <scope>NUCLEOTIDE SEQUENCE [LARGE SCALE GENOMIC DNA]</scope>
    <source>
        <strain evidence="6 7">PRI2</strain>
    </source>
</reference>
<feature type="coiled-coil region" evidence="4">
    <location>
        <begin position="216"/>
        <end position="243"/>
    </location>
</feature>
<dbReference type="STRING" id="86259.A0A4Z1P8E9"/>
<evidence type="ECO:0000256" key="4">
    <source>
        <dbReference type="SAM" id="Coils"/>
    </source>
</evidence>
<dbReference type="Pfam" id="PF00004">
    <property type="entry name" value="AAA"/>
    <property type="match status" value="2"/>
</dbReference>
<dbReference type="InterPro" id="IPR003959">
    <property type="entry name" value="ATPase_AAA_core"/>
</dbReference>
<protein>
    <submittedName>
        <fullName evidence="6">AAA-domain-containing protein</fullName>
    </submittedName>
</protein>
<accession>A0A4Z1P8E9</accession>
<dbReference type="InterPro" id="IPR003593">
    <property type="entry name" value="AAA+_ATPase"/>
</dbReference>
<evidence type="ECO:0000313" key="6">
    <source>
        <dbReference type="EMBL" id="TID25397.1"/>
    </source>
</evidence>
<dbReference type="GO" id="GO:0016887">
    <property type="term" value="F:ATP hydrolysis activity"/>
    <property type="evidence" value="ECO:0007669"/>
    <property type="project" value="InterPro"/>
</dbReference>
<evidence type="ECO:0000256" key="3">
    <source>
        <dbReference type="ARBA" id="ARBA00022840"/>
    </source>
</evidence>
<dbReference type="AlphaFoldDB" id="A0A4Z1P8E9"/>
<evidence type="ECO:0000256" key="1">
    <source>
        <dbReference type="ARBA" id="ARBA00022737"/>
    </source>
</evidence>
<evidence type="ECO:0000259" key="5">
    <source>
        <dbReference type="SMART" id="SM00382"/>
    </source>
</evidence>
<keyword evidence="1" id="KW-0677">Repeat</keyword>
<dbReference type="InterPro" id="IPR027417">
    <property type="entry name" value="P-loop_NTPase"/>
</dbReference>
<keyword evidence="7" id="KW-1185">Reference proteome</keyword>
<dbReference type="InterPro" id="IPR003960">
    <property type="entry name" value="ATPase_AAA_CS"/>
</dbReference>
<dbReference type="FunFam" id="3.40.50.300:FF:000018">
    <property type="entry name" value="Cell division control 48"/>
    <property type="match status" value="1"/>
</dbReference>
<keyword evidence="3" id="KW-0067">ATP-binding</keyword>
<dbReference type="EMBL" id="SNSC02000004">
    <property type="protein sequence ID" value="TID25397.1"/>
    <property type="molecule type" value="Genomic_DNA"/>
</dbReference>
<feature type="domain" description="AAA+ ATPase" evidence="5">
    <location>
        <begin position="506"/>
        <end position="640"/>
    </location>
</feature>
<comment type="caution">
    <text evidence="6">The sequence shown here is derived from an EMBL/GenBank/DDBJ whole genome shotgun (WGS) entry which is preliminary data.</text>
</comment>
<keyword evidence="2" id="KW-0547">Nucleotide-binding</keyword>
<dbReference type="GO" id="GO:0005737">
    <property type="term" value="C:cytoplasm"/>
    <property type="evidence" value="ECO:0007669"/>
    <property type="project" value="TreeGrafter"/>
</dbReference>
<feature type="domain" description="AAA+ ATPase" evidence="5">
    <location>
        <begin position="255"/>
        <end position="375"/>
    </location>
</feature>
<gene>
    <name evidence="6" type="ORF">E6O75_ATG04602</name>
</gene>
<dbReference type="PANTHER" id="PTHR23077">
    <property type="entry name" value="AAA-FAMILY ATPASE"/>
    <property type="match status" value="1"/>
</dbReference>
<keyword evidence="4" id="KW-0175">Coiled coil</keyword>
<dbReference type="PANTHER" id="PTHR23077:SF27">
    <property type="entry name" value="ATPASE FAMILY GENE 2 PROTEIN HOMOLOG A"/>
    <property type="match status" value="1"/>
</dbReference>
<dbReference type="SUPFAM" id="SSF52540">
    <property type="entry name" value="P-loop containing nucleoside triphosphate hydrolases"/>
    <property type="match status" value="2"/>
</dbReference>
<name>A0A4Z1P8E9_9PEZI</name>
<evidence type="ECO:0000313" key="7">
    <source>
        <dbReference type="Proteomes" id="UP000298493"/>
    </source>
</evidence>
<dbReference type="GO" id="GO:0005524">
    <property type="term" value="F:ATP binding"/>
    <property type="evidence" value="ECO:0007669"/>
    <property type="project" value="UniProtKB-KW"/>
</dbReference>
<proteinExistence type="predicted"/>
<dbReference type="Gene3D" id="3.40.50.300">
    <property type="entry name" value="P-loop containing nucleotide triphosphate hydrolases"/>
    <property type="match status" value="2"/>
</dbReference>
<dbReference type="PROSITE" id="PS00674">
    <property type="entry name" value="AAA"/>
    <property type="match status" value="1"/>
</dbReference>
<dbReference type="InterPro" id="IPR050168">
    <property type="entry name" value="AAA_ATPase_domain"/>
</dbReference>
<dbReference type="Gene3D" id="1.10.8.60">
    <property type="match status" value="2"/>
</dbReference>